<evidence type="ECO:0000313" key="1">
    <source>
        <dbReference type="EMBL" id="DAD96991.1"/>
    </source>
</evidence>
<evidence type="ECO:0008006" key="2">
    <source>
        <dbReference type="Google" id="ProtNLM"/>
    </source>
</evidence>
<protein>
    <recommendedName>
        <fullName evidence="2">XkdX family protein</fullName>
    </recommendedName>
</protein>
<proteinExistence type="predicted"/>
<name>A0A8S5NRK1_9CAUD</name>
<dbReference type="Pfam" id="PF09693">
    <property type="entry name" value="Phage_XkdX"/>
    <property type="match status" value="1"/>
</dbReference>
<reference evidence="1" key="1">
    <citation type="journal article" date="2021" name="Proc. Natl. Acad. Sci. U.S.A.">
        <title>A Catalog of Tens of Thousands of Viruses from Human Metagenomes Reveals Hidden Associations with Chronic Diseases.</title>
        <authorList>
            <person name="Tisza M.J."/>
            <person name="Buck C.B."/>
        </authorList>
    </citation>
    <scope>NUCLEOTIDE SEQUENCE</scope>
    <source>
        <strain evidence="1">Ctr0w28</strain>
    </source>
</reference>
<dbReference type="InterPro" id="IPR010022">
    <property type="entry name" value="XkdX"/>
</dbReference>
<sequence length="46" mass="5091">MSARAKAMATLYRRNKVTKDGLKQAVTDGIITAVEYQQITGEVYTV</sequence>
<organism evidence="1">
    <name type="scientific">Myoviridae sp. ctr0w28</name>
    <dbReference type="NCBI Taxonomy" id="2826703"/>
    <lineage>
        <taxon>Viruses</taxon>
        <taxon>Duplodnaviria</taxon>
        <taxon>Heunggongvirae</taxon>
        <taxon>Uroviricota</taxon>
        <taxon>Caudoviricetes</taxon>
    </lineage>
</organism>
<dbReference type="EMBL" id="BK015227">
    <property type="protein sequence ID" value="DAD96991.1"/>
    <property type="molecule type" value="Genomic_DNA"/>
</dbReference>
<accession>A0A8S5NRK1</accession>